<proteinExistence type="predicted"/>
<dbReference type="EMBL" id="KB822704">
    <property type="protein sequence ID" value="ETI24198.1"/>
    <property type="molecule type" value="Genomic_DNA"/>
</dbReference>
<evidence type="ECO:0000313" key="1">
    <source>
        <dbReference type="EMBL" id="ETI24198.1"/>
    </source>
</evidence>
<dbReference type="AlphaFoldDB" id="V9DD07"/>
<evidence type="ECO:0008006" key="3">
    <source>
        <dbReference type="Google" id="ProtNLM"/>
    </source>
</evidence>
<protein>
    <recommendedName>
        <fullName evidence="3">Fungal N-terminal domain-containing protein</fullName>
    </recommendedName>
</protein>
<evidence type="ECO:0000313" key="2">
    <source>
        <dbReference type="Proteomes" id="UP000030678"/>
    </source>
</evidence>
<dbReference type="RefSeq" id="XP_008726134.1">
    <property type="nucleotide sequence ID" value="XM_008727912.1"/>
</dbReference>
<dbReference type="Proteomes" id="UP000030678">
    <property type="component" value="Unassembled WGS sequence"/>
</dbReference>
<gene>
    <name evidence="1" type="ORF">G647_03567</name>
</gene>
<feature type="non-terminal residue" evidence="1">
    <location>
        <position position="517"/>
    </location>
</feature>
<name>V9DD07_9EURO</name>
<dbReference type="VEuPathDB" id="FungiDB:G647_03567"/>
<accession>V9DD07</accession>
<dbReference type="GeneID" id="19982060"/>
<sequence>MAEVAGTAIGVISLGIQVCQGLVSYYQAYRGQDEKIRNILCHVEGLSETLEVAHACLTKANPARFVAISQAVNSIIACADAIHGLEQLLQRCRQTISPTAAGPERIQLALRKAAFPFQQSTIRDFSETVKGLQANVSLALQTLQLEASGHLLNDTSEVLLRTVSTSHDISRISHELNDLSEQLGDSHGIMKDVASDTSAVAQTLRRELPLVSRKTSQVTSEIGGLRLSMSSVDRQLTVLGQEVNSGFSGLEQRLDNLPGAFEHRIVAVIDSYFAERCYLGAKSSLSAGYIAKQESQVQTEMLRKPSLLRSVGDIIRAEEQELENDYSTCSEFSRDNHIAVVPRHAVLPACSCRIGKSYRSWTRSTRFWNLSRADSVSRIHKTGCPLAFQTTTATVLAAKYSYRDRFISRLLSFSVSISYGAGGLSISPSLTFRATVSDSSPAFSLLTWDSYHAFKEGSTGSYYEWVAQELHRLFSQLKACPTDVNEKGQTLLHVSEREKAMGHWRQLIFDVDRIFNG</sequence>
<dbReference type="OrthoDB" id="1577640at2759"/>
<dbReference type="HOGENOM" id="CLU_587378_0_0_1"/>
<organism evidence="1 2">
    <name type="scientific">Cladophialophora carrionii CBS 160.54</name>
    <dbReference type="NCBI Taxonomy" id="1279043"/>
    <lineage>
        <taxon>Eukaryota</taxon>
        <taxon>Fungi</taxon>
        <taxon>Dikarya</taxon>
        <taxon>Ascomycota</taxon>
        <taxon>Pezizomycotina</taxon>
        <taxon>Eurotiomycetes</taxon>
        <taxon>Chaetothyriomycetidae</taxon>
        <taxon>Chaetothyriales</taxon>
        <taxon>Herpotrichiellaceae</taxon>
        <taxon>Cladophialophora</taxon>
    </lineage>
</organism>
<reference evidence="1 2" key="1">
    <citation type="submission" date="2013-03" db="EMBL/GenBank/DDBJ databases">
        <title>The Genome Sequence of Cladophialophora carrionii CBS 160.54.</title>
        <authorList>
            <consortium name="The Broad Institute Genomics Platform"/>
            <person name="Cuomo C."/>
            <person name="de Hoog S."/>
            <person name="Gorbushina A."/>
            <person name="Walker B."/>
            <person name="Young S.K."/>
            <person name="Zeng Q."/>
            <person name="Gargeya S."/>
            <person name="Fitzgerald M."/>
            <person name="Haas B."/>
            <person name="Abouelleil A."/>
            <person name="Allen A.W."/>
            <person name="Alvarado L."/>
            <person name="Arachchi H.M."/>
            <person name="Berlin A.M."/>
            <person name="Chapman S.B."/>
            <person name="Gainer-Dewar J."/>
            <person name="Goldberg J."/>
            <person name="Griggs A."/>
            <person name="Gujja S."/>
            <person name="Hansen M."/>
            <person name="Howarth C."/>
            <person name="Imamovic A."/>
            <person name="Ireland A."/>
            <person name="Larimer J."/>
            <person name="McCowan C."/>
            <person name="Murphy C."/>
            <person name="Pearson M."/>
            <person name="Poon T.W."/>
            <person name="Priest M."/>
            <person name="Roberts A."/>
            <person name="Saif S."/>
            <person name="Shea T."/>
            <person name="Sisk P."/>
            <person name="Sykes S."/>
            <person name="Wortman J."/>
            <person name="Nusbaum C."/>
            <person name="Birren B."/>
        </authorList>
    </citation>
    <scope>NUCLEOTIDE SEQUENCE [LARGE SCALE GENOMIC DNA]</scope>
    <source>
        <strain evidence="1 2">CBS 160.54</strain>
    </source>
</reference>